<sequence length="552" mass="60651">GGGSGSAPAFNAGVDHIANPSDRKGGTLRMAHSDDFDSVDPQDMYYAAAWDFVRFYGRSLMMNKIAPGKTGAELTPDLAEAPGQASDDLKTWTYKLRKGLKFEDGTPITSKDVKYGVERSLDKDTYPNGPTYLNDFLDTQGYTSPYKDDSPDKLGLKAVDTPDDQTIIFHLKKPYAAFDYFAMLPSTVPVPKAKDTGVKYKEHPVSSGPYMFEKHDLGKSISLVRNPNWDQATDPNRKALPDRIEVQLKANGEDIDNRLMNGQLEVDAEGNGVEQAAQSKILNDQKLKAQTDSAPVLRTWFTSINPDVITDVHCRRALEYAVDRDGYQRAYGGSIGGDIATNMAPANLPGAEKFDLYPNAPDNKGNVAKAKEELTACGKPDGYETTLIYRNGRDREQKTAESMKAAFEKAGIKVTLKGYPAGDYFKLYAGKPSWMKDNNVGIMVYGWGADYAEGFGFWDQIVDSRVIRTAGNTNLGVKDPAIDALIDQTTTTKDSAARNKLYVEIDKKAMEGAYFIPGVSAKGLFYRPENVTNAFVSDGFQMQDFLAMGLAK</sequence>
<accession>A0ABW3M4C1</accession>
<protein>
    <submittedName>
        <fullName evidence="6">ABC transporter substrate-binding protein</fullName>
    </submittedName>
</protein>
<evidence type="ECO:0000256" key="3">
    <source>
        <dbReference type="ARBA" id="ARBA00022729"/>
    </source>
</evidence>
<dbReference type="PANTHER" id="PTHR30290">
    <property type="entry name" value="PERIPLASMIC BINDING COMPONENT OF ABC TRANSPORTER"/>
    <property type="match status" value="1"/>
</dbReference>
<proteinExistence type="inferred from homology"/>
<organism evidence="6 7">
    <name type="scientific">Kibdelosporangium lantanae</name>
    <dbReference type="NCBI Taxonomy" id="1497396"/>
    <lineage>
        <taxon>Bacteria</taxon>
        <taxon>Bacillati</taxon>
        <taxon>Actinomycetota</taxon>
        <taxon>Actinomycetes</taxon>
        <taxon>Pseudonocardiales</taxon>
        <taxon>Pseudonocardiaceae</taxon>
        <taxon>Kibdelosporangium</taxon>
    </lineage>
</organism>
<dbReference type="PANTHER" id="PTHR30290:SF83">
    <property type="entry name" value="ABC TRANSPORTER SUBSTRATE-BINDING PROTEIN"/>
    <property type="match status" value="1"/>
</dbReference>
<evidence type="ECO:0000313" key="6">
    <source>
        <dbReference type="EMBL" id="MFD1044429.1"/>
    </source>
</evidence>
<comment type="similarity">
    <text evidence="2">Belongs to the bacterial solute-binding protein 5 family.</text>
</comment>
<comment type="caution">
    <text evidence="6">The sequence shown here is derived from an EMBL/GenBank/DDBJ whole genome shotgun (WGS) entry which is preliminary data.</text>
</comment>
<feature type="domain" description="Solute-binding protein family 5" evidence="5">
    <location>
        <begin position="73"/>
        <end position="463"/>
    </location>
</feature>
<evidence type="ECO:0000313" key="7">
    <source>
        <dbReference type="Proteomes" id="UP001597045"/>
    </source>
</evidence>
<reference evidence="7" key="1">
    <citation type="journal article" date="2019" name="Int. J. Syst. Evol. Microbiol.">
        <title>The Global Catalogue of Microorganisms (GCM) 10K type strain sequencing project: providing services to taxonomists for standard genome sequencing and annotation.</title>
        <authorList>
            <consortium name="The Broad Institute Genomics Platform"/>
            <consortium name="The Broad Institute Genome Sequencing Center for Infectious Disease"/>
            <person name="Wu L."/>
            <person name="Ma J."/>
        </authorList>
    </citation>
    <scope>NUCLEOTIDE SEQUENCE [LARGE SCALE GENOMIC DNA]</scope>
    <source>
        <strain evidence="7">JCM 31486</strain>
    </source>
</reference>
<dbReference type="InterPro" id="IPR023765">
    <property type="entry name" value="SBP_5_CS"/>
</dbReference>
<evidence type="ECO:0000256" key="2">
    <source>
        <dbReference type="ARBA" id="ARBA00005695"/>
    </source>
</evidence>
<gene>
    <name evidence="6" type="ORF">ACFQ1S_01885</name>
</gene>
<dbReference type="PROSITE" id="PS01040">
    <property type="entry name" value="SBP_BACTERIAL_5"/>
    <property type="match status" value="1"/>
</dbReference>
<name>A0ABW3M4C1_9PSEU</name>
<dbReference type="InterPro" id="IPR039424">
    <property type="entry name" value="SBP_5"/>
</dbReference>
<evidence type="ECO:0000259" key="5">
    <source>
        <dbReference type="Pfam" id="PF00496"/>
    </source>
</evidence>
<evidence type="ECO:0000256" key="4">
    <source>
        <dbReference type="SAM" id="MobiDB-lite"/>
    </source>
</evidence>
<keyword evidence="7" id="KW-1185">Reference proteome</keyword>
<dbReference type="InterPro" id="IPR000914">
    <property type="entry name" value="SBP_5_dom"/>
</dbReference>
<keyword evidence="3" id="KW-0732">Signal</keyword>
<evidence type="ECO:0000256" key="1">
    <source>
        <dbReference type="ARBA" id="ARBA00004193"/>
    </source>
</evidence>
<dbReference type="Pfam" id="PF00496">
    <property type="entry name" value="SBP_bac_5"/>
    <property type="match status" value="1"/>
</dbReference>
<dbReference type="Proteomes" id="UP001597045">
    <property type="component" value="Unassembled WGS sequence"/>
</dbReference>
<feature type="non-terminal residue" evidence="6">
    <location>
        <position position="1"/>
    </location>
</feature>
<dbReference type="InterPro" id="IPR030678">
    <property type="entry name" value="Peptide/Ni-bd"/>
</dbReference>
<comment type="subcellular location">
    <subcellularLocation>
        <location evidence="1">Cell membrane</location>
        <topology evidence="1">Lipid-anchor</topology>
    </subcellularLocation>
</comment>
<dbReference type="CDD" id="cd08506">
    <property type="entry name" value="PBP2_clavulanate_OppA2"/>
    <property type="match status" value="1"/>
</dbReference>
<dbReference type="Gene3D" id="3.10.105.10">
    <property type="entry name" value="Dipeptide-binding Protein, Domain 3"/>
    <property type="match status" value="1"/>
</dbReference>
<dbReference type="SUPFAM" id="SSF53850">
    <property type="entry name" value="Periplasmic binding protein-like II"/>
    <property type="match status" value="1"/>
</dbReference>
<dbReference type="PIRSF" id="PIRSF002741">
    <property type="entry name" value="MppA"/>
    <property type="match status" value="1"/>
</dbReference>
<dbReference type="Gene3D" id="3.40.190.10">
    <property type="entry name" value="Periplasmic binding protein-like II"/>
    <property type="match status" value="1"/>
</dbReference>
<dbReference type="EMBL" id="JBHTIS010000053">
    <property type="protein sequence ID" value="MFD1044429.1"/>
    <property type="molecule type" value="Genomic_DNA"/>
</dbReference>
<feature type="region of interest" description="Disordered" evidence="4">
    <location>
        <begin position="1"/>
        <end position="26"/>
    </location>
</feature>